<dbReference type="Pfam" id="PF02481">
    <property type="entry name" value="DNA_processg_A"/>
    <property type="match status" value="1"/>
</dbReference>
<gene>
    <name evidence="4" type="ORF">SAMN05660653_02444</name>
</gene>
<feature type="domain" description="DprA winged helix" evidence="3">
    <location>
        <begin position="326"/>
        <end position="381"/>
    </location>
</feature>
<evidence type="ECO:0000313" key="4">
    <source>
        <dbReference type="EMBL" id="SDB49795.1"/>
    </source>
</evidence>
<protein>
    <submittedName>
        <fullName evidence="4">DNA processing protein</fullName>
    </submittedName>
</protein>
<dbReference type="InterPro" id="IPR041614">
    <property type="entry name" value="DprA_WH"/>
</dbReference>
<dbReference type="EMBL" id="FMXO01000014">
    <property type="protein sequence ID" value="SDB49795.1"/>
    <property type="molecule type" value="Genomic_DNA"/>
</dbReference>
<name>A0A1G6DYH0_9BACT</name>
<dbReference type="STRING" id="617002.SAMN05660653_02444"/>
<dbReference type="Proteomes" id="UP000198771">
    <property type="component" value="Unassembled WGS sequence"/>
</dbReference>
<organism evidence="4 5">
    <name type="scientific">Desulfonatronum thiosulfatophilum</name>
    <dbReference type="NCBI Taxonomy" id="617002"/>
    <lineage>
        <taxon>Bacteria</taxon>
        <taxon>Pseudomonadati</taxon>
        <taxon>Thermodesulfobacteriota</taxon>
        <taxon>Desulfovibrionia</taxon>
        <taxon>Desulfovibrionales</taxon>
        <taxon>Desulfonatronaceae</taxon>
        <taxon>Desulfonatronum</taxon>
    </lineage>
</organism>
<sequence length="387" mass="42063">MQTDRKDEYLASLALRNTLGVGPRTWKKILTHYGRADVAVEHAGQWLELGLVNKAQLRDFQAKSWQNSTELESGAALKRDMDVLLWSDLDYPEVLRRIPDPPALLYVLGDRGLLRSPALAVVGSRKCSRYGLTAAGTICRDVSRAGLCVVSGFAAGIDRQAHDSALEGIGSSIAVLGTGLDLLYPAANRDLWLRLSRQGLIVSEFAPGTKPDAANFPHRNRIISGLSLGVLVIEAAVRSGSLITATTALEQGREVFALPGPVNLESYNGCHHLIRQGATLVRTAEDILVELRALLAAEGMSDLSPAVSSPINAVPPDCRPSRTDRRTELGKDELALVALLEEQGKVHIDALCNFLDRDPAEISRKLLLLEMESFVTQHPGMYYSLSD</sequence>
<feature type="domain" description="Smf/DprA SLOG" evidence="2">
    <location>
        <begin position="83"/>
        <end position="291"/>
    </location>
</feature>
<dbReference type="NCBIfam" id="TIGR00732">
    <property type="entry name" value="dprA"/>
    <property type="match status" value="1"/>
</dbReference>
<evidence type="ECO:0000313" key="5">
    <source>
        <dbReference type="Proteomes" id="UP000198771"/>
    </source>
</evidence>
<comment type="similarity">
    <text evidence="1">Belongs to the DprA/Smf family.</text>
</comment>
<dbReference type="InterPro" id="IPR003488">
    <property type="entry name" value="DprA"/>
</dbReference>
<dbReference type="AlphaFoldDB" id="A0A1G6DYH0"/>
<dbReference type="OrthoDB" id="9785707at2"/>
<dbReference type="InterPro" id="IPR036388">
    <property type="entry name" value="WH-like_DNA-bd_sf"/>
</dbReference>
<dbReference type="PANTHER" id="PTHR43022">
    <property type="entry name" value="PROTEIN SMF"/>
    <property type="match status" value="1"/>
</dbReference>
<dbReference type="GO" id="GO:0009294">
    <property type="term" value="P:DNA-mediated transformation"/>
    <property type="evidence" value="ECO:0007669"/>
    <property type="project" value="InterPro"/>
</dbReference>
<dbReference type="Gene3D" id="3.40.50.450">
    <property type="match status" value="1"/>
</dbReference>
<dbReference type="Pfam" id="PF17782">
    <property type="entry name" value="WHD_DprA"/>
    <property type="match status" value="1"/>
</dbReference>
<dbReference type="InterPro" id="IPR057666">
    <property type="entry name" value="DrpA_SLOG"/>
</dbReference>
<dbReference type="RefSeq" id="WP_092122118.1">
    <property type="nucleotide sequence ID" value="NZ_FMXO01000014.1"/>
</dbReference>
<accession>A0A1G6DYH0</accession>
<keyword evidence="5" id="KW-1185">Reference proteome</keyword>
<evidence type="ECO:0000256" key="1">
    <source>
        <dbReference type="ARBA" id="ARBA00006525"/>
    </source>
</evidence>
<dbReference type="SUPFAM" id="SSF102405">
    <property type="entry name" value="MCP/YpsA-like"/>
    <property type="match status" value="1"/>
</dbReference>
<evidence type="ECO:0000259" key="2">
    <source>
        <dbReference type="Pfam" id="PF02481"/>
    </source>
</evidence>
<evidence type="ECO:0000259" key="3">
    <source>
        <dbReference type="Pfam" id="PF17782"/>
    </source>
</evidence>
<dbReference type="Gene3D" id="1.10.10.10">
    <property type="entry name" value="Winged helix-like DNA-binding domain superfamily/Winged helix DNA-binding domain"/>
    <property type="match status" value="1"/>
</dbReference>
<dbReference type="PANTHER" id="PTHR43022:SF1">
    <property type="entry name" value="PROTEIN SMF"/>
    <property type="match status" value="1"/>
</dbReference>
<reference evidence="4 5" key="1">
    <citation type="submission" date="2016-10" db="EMBL/GenBank/DDBJ databases">
        <authorList>
            <person name="de Groot N.N."/>
        </authorList>
    </citation>
    <scope>NUCLEOTIDE SEQUENCE [LARGE SCALE GENOMIC DNA]</scope>
    <source>
        <strain evidence="4 5">ASO4-2</strain>
    </source>
</reference>
<proteinExistence type="inferred from homology"/>